<keyword evidence="3" id="KW-1185">Reference proteome</keyword>
<keyword evidence="1" id="KW-0732">Signal</keyword>
<evidence type="ECO:0000313" key="3">
    <source>
        <dbReference type="Proteomes" id="UP001595443"/>
    </source>
</evidence>
<proteinExistence type="predicted"/>
<name>A0ABV7AIP7_9RHOB</name>
<dbReference type="RefSeq" id="WP_377833516.1">
    <property type="nucleotide sequence ID" value="NZ_JBHRSK010000007.1"/>
</dbReference>
<gene>
    <name evidence="2" type="ORF">ACFOES_12020</name>
</gene>
<feature type="signal peptide" evidence="1">
    <location>
        <begin position="1"/>
        <end position="21"/>
    </location>
</feature>
<protein>
    <submittedName>
        <fullName evidence="2">Uncharacterized protein</fullName>
    </submittedName>
</protein>
<evidence type="ECO:0000256" key="1">
    <source>
        <dbReference type="SAM" id="SignalP"/>
    </source>
</evidence>
<dbReference type="Proteomes" id="UP001595443">
    <property type="component" value="Unassembled WGS sequence"/>
</dbReference>
<accession>A0ABV7AIP7</accession>
<organism evidence="2 3">
    <name type="scientific">Acidimangrovimonas pyrenivorans</name>
    <dbReference type="NCBI Taxonomy" id="2030798"/>
    <lineage>
        <taxon>Bacteria</taxon>
        <taxon>Pseudomonadati</taxon>
        <taxon>Pseudomonadota</taxon>
        <taxon>Alphaproteobacteria</taxon>
        <taxon>Rhodobacterales</taxon>
        <taxon>Paracoccaceae</taxon>
        <taxon>Acidimangrovimonas</taxon>
    </lineage>
</organism>
<dbReference type="EMBL" id="JBHRSK010000007">
    <property type="protein sequence ID" value="MFC2968823.1"/>
    <property type="molecule type" value="Genomic_DNA"/>
</dbReference>
<feature type="chain" id="PRO_5047341725" evidence="1">
    <location>
        <begin position="22"/>
        <end position="190"/>
    </location>
</feature>
<comment type="caution">
    <text evidence="2">The sequence shown here is derived from an EMBL/GenBank/DDBJ whole genome shotgun (WGS) entry which is preliminary data.</text>
</comment>
<evidence type="ECO:0000313" key="2">
    <source>
        <dbReference type="EMBL" id="MFC2968823.1"/>
    </source>
</evidence>
<sequence length="190" mass="20299">MEIKCAALAAMLALAGSGASAQITTHETPGNLAPTRNPGCISVAQADKALTPADLTLGAYDCVQKADYDKAAALVILLQLRAAYDTRRVADVSAHDAGQVLFLSLHDALTTRQQTQLKQAFSRFGGTGSSNHQAFCKRMKAVGPPDYYPAYMIQHGLGAFLPQKNKPLVSNFKPRAAWSEVLTGYMKCGK</sequence>
<reference evidence="3" key="1">
    <citation type="journal article" date="2019" name="Int. J. Syst. Evol. Microbiol.">
        <title>The Global Catalogue of Microorganisms (GCM) 10K type strain sequencing project: providing services to taxonomists for standard genome sequencing and annotation.</title>
        <authorList>
            <consortium name="The Broad Institute Genomics Platform"/>
            <consortium name="The Broad Institute Genome Sequencing Center for Infectious Disease"/>
            <person name="Wu L."/>
            <person name="Ma J."/>
        </authorList>
    </citation>
    <scope>NUCLEOTIDE SEQUENCE [LARGE SCALE GENOMIC DNA]</scope>
    <source>
        <strain evidence="3">KCTC 62192</strain>
    </source>
</reference>